<organism evidence="3 4">
    <name type="scientific">Scytonema hofmannii PCC 7110</name>
    <dbReference type="NCBI Taxonomy" id="128403"/>
    <lineage>
        <taxon>Bacteria</taxon>
        <taxon>Bacillati</taxon>
        <taxon>Cyanobacteriota</taxon>
        <taxon>Cyanophyceae</taxon>
        <taxon>Nostocales</taxon>
        <taxon>Scytonemataceae</taxon>
        <taxon>Scytonema</taxon>
    </lineage>
</organism>
<dbReference type="STRING" id="128403.WA1_51220"/>
<dbReference type="EMBL" id="ANNX02000078">
    <property type="protein sequence ID" value="KYC34632.1"/>
    <property type="molecule type" value="Genomic_DNA"/>
</dbReference>
<accession>A0A139WQC9</accession>
<keyword evidence="3" id="KW-0808">Transferase</keyword>
<dbReference type="Gene3D" id="3.30.565.10">
    <property type="entry name" value="Histidine kinase-like ATPase, C-terminal domain"/>
    <property type="match status" value="1"/>
</dbReference>
<evidence type="ECO:0000313" key="3">
    <source>
        <dbReference type="EMBL" id="KYC34632.1"/>
    </source>
</evidence>
<dbReference type="SUPFAM" id="SSF55874">
    <property type="entry name" value="ATPase domain of HSP90 chaperone/DNA topoisomerase II/histidine kinase"/>
    <property type="match status" value="1"/>
</dbReference>
<keyword evidence="3" id="KW-0418">Kinase</keyword>
<protein>
    <submittedName>
        <fullName evidence="3">Histidine kinase</fullName>
    </submittedName>
</protein>
<name>A0A139WQC9_9CYAN</name>
<comment type="caution">
    <text evidence="3">The sequence shown here is derived from an EMBL/GenBank/DDBJ whole genome shotgun (WGS) entry which is preliminary data.</text>
</comment>
<feature type="transmembrane region" description="Helical" evidence="1">
    <location>
        <begin position="359"/>
        <end position="382"/>
    </location>
</feature>
<feature type="transmembrane region" description="Helical" evidence="1">
    <location>
        <begin position="21"/>
        <end position="42"/>
    </location>
</feature>
<feature type="transmembrane region" description="Helical" evidence="1">
    <location>
        <begin position="334"/>
        <end position="352"/>
    </location>
</feature>
<keyword evidence="1" id="KW-0812">Transmembrane</keyword>
<dbReference type="GO" id="GO:0016301">
    <property type="term" value="F:kinase activity"/>
    <property type="evidence" value="ECO:0007669"/>
    <property type="project" value="UniProtKB-KW"/>
</dbReference>
<dbReference type="OrthoDB" id="337251at2"/>
<keyword evidence="1" id="KW-1133">Transmembrane helix</keyword>
<dbReference type="Pfam" id="PF05226">
    <property type="entry name" value="CHASE2"/>
    <property type="match status" value="1"/>
</dbReference>
<dbReference type="Proteomes" id="UP000076925">
    <property type="component" value="Unassembled WGS sequence"/>
</dbReference>
<feature type="transmembrane region" description="Helical" evidence="1">
    <location>
        <begin position="388"/>
        <end position="406"/>
    </location>
</feature>
<keyword evidence="4" id="KW-1185">Reference proteome</keyword>
<keyword evidence="1" id="KW-0472">Membrane</keyword>
<feature type="domain" description="CHASE2" evidence="2">
    <location>
        <begin position="42"/>
        <end position="347"/>
    </location>
</feature>
<evidence type="ECO:0000259" key="2">
    <source>
        <dbReference type="SMART" id="SM01080"/>
    </source>
</evidence>
<proteinExistence type="predicted"/>
<dbReference type="AlphaFoldDB" id="A0A139WQC9"/>
<evidence type="ECO:0000313" key="4">
    <source>
        <dbReference type="Proteomes" id="UP000076925"/>
    </source>
</evidence>
<dbReference type="SMART" id="SM01080">
    <property type="entry name" value="CHASE2"/>
    <property type="match status" value="1"/>
</dbReference>
<gene>
    <name evidence="3" type="ORF">WA1_51220</name>
</gene>
<evidence type="ECO:0000256" key="1">
    <source>
        <dbReference type="SAM" id="Phobius"/>
    </source>
</evidence>
<dbReference type="InterPro" id="IPR007890">
    <property type="entry name" value="CHASE2"/>
</dbReference>
<reference evidence="3 4" key="1">
    <citation type="journal article" date="2013" name="Genome Biol. Evol.">
        <title>Genomes of Stigonematalean cyanobacteria (subsection V) and the evolution of oxygenic photosynthesis from prokaryotes to plastids.</title>
        <authorList>
            <person name="Dagan T."/>
            <person name="Roettger M."/>
            <person name="Stucken K."/>
            <person name="Landan G."/>
            <person name="Koch R."/>
            <person name="Major P."/>
            <person name="Gould S.B."/>
            <person name="Goremykin V.V."/>
            <person name="Rippka R."/>
            <person name="Tandeau de Marsac N."/>
            <person name="Gugger M."/>
            <person name="Lockhart P.J."/>
            <person name="Allen J.F."/>
            <person name="Brune I."/>
            <person name="Maus I."/>
            <person name="Puhler A."/>
            <person name="Martin W.F."/>
        </authorList>
    </citation>
    <scope>NUCLEOTIDE SEQUENCE [LARGE SCALE GENOMIC DNA]</scope>
    <source>
        <strain evidence="3 4">PCC 7110</strain>
    </source>
</reference>
<sequence length="641" mass="72091">MKYVSRKIWRQVQAEIGIWRVGALPGLSVIALVIIARLLGFLQPLELSVFDYFLKLRPAEPTDERILIVGINKEDIRSIKSYPIPDGELALLLAKLQTYKPSAIGLDLFRGLPVEPGHTELVRQLKQNKNIIGIEKVLPYLKDFTTNPPPEIPPDQVGFVDTILDRDGYLRRNLLGTSDLKGRYKFSLPIRLAETYLSSRGFSLENGIQDSQAMRFGGTELPRFLPNFGGYVRADAGGNQILLSFRSGRQPFRIVSLQDVKAGNFSPDWIRDRIVLIGVTASSSGDSVNTAAIDSANRSVVSGVEIQAHAVSQIVSAVLDGRPLLKVWTDGWEYVWIFAWGLLGISLGRIFLSPLKIILGLGVTSATLVSTCYVLLIMGWWIPVVPSLLVLIMNGGGLTSSLFYRYQQDVKTRLQERQFVLEKVFNEIHNSPLQSIASTLRGIEKQQLSSEQVYSNLKRLNSELREIYKFLRRETLTQDNNLYLSNGLKLDLEEPIHEVLHEVYSNTLEREFPCFKTLKIKIIKFEPIDSRFLSIEHKRGLCLFLEEALANVGKYAVGVTRLEVICIQEQGLNLIRVVDNGSGIKSLYKGIGTQLSQNLARQLGGAFQRGVNSPKGTICELTWSVKRPWYEIFNLMFPLNK</sequence>
<dbReference type="InterPro" id="IPR036890">
    <property type="entry name" value="HATPase_C_sf"/>
</dbReference>